<keyword evidence="2" id="KW-1185">Reference proteome</keyword>
<proteinExistence type="predicted"/>
<comment type="caution">
    <text evidence="1">The sequence shown here is derived from an EMBL/GenBank/DDBJ whole genome shotgun (WGS) entry which is preliminary data.</text>
</comment>
<dbReference type="Proteomes" id="UP000789366">
    <property type="component" value="Unassembled WGS sequence"/>
</dbReference>
<name>A0ACA9K6M4_9GLOM</name>
<accession>A0ACA9K6M4</accession>
<sequence length="512" mass="58766">MRKNANTELKVVSIGKVYRRDEDDATHTHQFTQVDCFAVGKNFSFSHLKGTLELVVQGLLGREQIIRLRPSYFPFTEPSVEIDARCLLCQGQGCEICKKTGWVEIAGAGLIHPQVLKNCGFDSQKFTGFAFAFGLERLLMLKYGIEDIRHFYLNDIQKEVVITKDLEVKIRSQRQMEYGGLSEIVLTNFMDSLEATLDKNDSYHLFPDFDNKKFGELFRSQNRTNNDLIDFLTQIRVKIKNLSPQEKQKAITKILEFIVSENKYQKQAYQKQKSQVDALLAKLRGQNSQDRTNPGNNGSSNLTKKAAAKKVAVAQLDYSCMRALKASPNKMTFCQSNRKKKSTELILQSGQTLNIYLCGPTVYDHIHIGNLRPVIIFDILHRLLLHLNVRINYIQNITDIDDKIITKAQKEKKTESEISRHYTKSYWANLIRYNILFATRWPRVSNYISQIQDFIGLLIKNGAAYQRAGEVFFSVEKNPEYGKLSGQNLTKLKEGTREITSTNKENDRDFVL</sequence>
<protein>
    <submittedName>
        <fullName evidence="1">15936_t:CDS:1</fullName>
    </submittedName>
</protein>
<organism evidence="1 2">
    <name type="scientific">Cetraspora pellucida</name>
    <dbReference type="NCBI Taxonomy" id="1433469"/>
    <lineage>
        <taxon>Eukaryota</taxon>
        <taxon>Fungi</taxon>
        <taxon>Fungi incertae sedis</taxon>
        <taxon>Mucoromycota</taxon>
        <taxon>Glomeromycotina</taxon>
        <taxon>Glomeromycetes</taxon>
        <taxon>Diversisporales</taxon>
        <taxon>Gigasporaceae</taxon>
        <taxon>Cetraspora</taxon>
    </lineage>
</organism>
<evidence type="ECO:0000313" key="1">
    <source>
        <dbReference type="EMBL" id="CAG8455143.1"/>
    </source>
</evidence>
<reference evidence="1" key="1">
    <citation type="submission" date="2021-06" db="EMBL/GenBank/DDBJ databases">
        <authorList>
            <person name="Kallberg Y."/>
            <person name="Tangrot J."/>
            <person name="Rosling A."/>
        </authorList>
    </citation>
    <scope>NUCLEOTIDE SEQUENCE</scope>
    <source>
        <strain evidence="1">28 12/20/2015</strain>
    </source>
</reference>
<dbReference type="EMBL" id="CAJVPW010000467">
    <property type="protein sequence ID" value="CAG8455143.1"/>
    <property type="molecule type" value="Genomic_DNA"/>
</dbReference>
<evidence type="ECO:0000313" key="2">
    <source>
        <dbReference type="Proteomes" id="UP000789366"/>
    </source>
</evidence>
<gene>
    <name evidence="1" type="ORF">SPELUC_LOCUS1004</name>
</gene>